<evidence type="ECO:0000313" key="2">
    <source>
        <dbReference type="Proteomes" id="UP000272117"/>
    </source>
</evidence>
<protein>
    <submittedName>
        <fullName evidence="1">Uncharacterized protein</fullName>
    </submittedName>
</protein>
<dbReference type="AlphaFoldDB" id="A0A3M9MUJ0"/>
<dbReference type="OrthoDB" id="583431at2"/>
<keyword evidence="2" id="KW-1185">Reference proteome</keyword>
<gene>
    <name evidence="1" type="ORF">EFB08_07150</name>
</gene>
<evidence type="ECO:0000313" key="1">
    <source>
        <dbReference type="EMBL" id="RNI29192.1"/>
    </source>
</evidence>
<dbReference type="InterPro" id="IPR046037">
    <property type="entry name" value="DUF5995"/>
</dbReference>
<sequence length="256" mass="29206">MQAVQDQCTTTDEVIAELDKIIQHCIMTNDRAGYFAVLYYCVTCRVKEGILKHEFDDNPRMELLDVVFANRYLEAWGLWKAGKKPTLSWEVAFRNCGSSEAIILQHLLLGINAHINLDLGIATAQVMKGQDIQLIRNDFNRINAILKAMVDRVQDNLGKVSPLFRLLDVYGKNHDELLTGFSIQVAREGAWRFAEDLHLTSGLPFQTCLQMRDQKIAALANRIAHPLGQFLRIMLKTIRTSEWRLPATNIRLLRLS</sequence>
<dbReference type="Pfam" id="PF19458">
    <property type="entry name" value="DUF5995"/>
    <property type="match status" value="1"/>
</dbReference>
<dbReference type="Proteomes" id="UP000272117">
    <property type="component" value="Unassembled WGS sequence"/>
</dbReference>
<comment type="caution">
    <text evidence="1">The sequence shown here is derived from an EMBL/GenBank/DDBJ whole genome shotgun (WGS) entry which is preliminary data.</text>
</comment>
<dbReference type="EMBL" id="RJJD01000003">
    <property type="protein sequence ID" value="RNI29192.1"/>
    <property type="molecule type" value="Genomic_DNA"/>
</dbReference>
<organism evidence="1 2">
    <name type="scientific">Rufibacter latericius</name>
    <dbReference type="NCBI Taxonomy" id="2487040"/>
    <lineage>
        <taxon>Bacteria</taxon>
        <taxon>Pseudomonadati</taxon>
        <taxon>Bacteroidota</taxon>
        <taxon>Cytophagia</taxon>
        <taxon>Cytophagales</taxon>
        <taxon>Hymenobacteraceae</taxon>
        <taxon>Rufibacter</taxon>
    </lineage>
</organism>
<proteinExistence type="predicted"/>
<dbReference type="RefSeq" id="WP_123126253.1">
    <property type="nucleotide sequence ID" value="NZ_RJJD01000003.1"/>
</dbReference>
<name>A0A3M9MUJ0_9BACT</name>
<accession>A0A3M9MUJ0</accession>
<reference evidence="1 2" key="1">
    <citation type="submission" date="2018-11" db="EMBL/GenBank/DDBJ databases">
        <title>Rufibacter latericius sp. nov., isolated from water in Baiyang Lake.</title>
        <authorList>
            <person name="Yang Y."/>
        </authorList>
    </citation>
    <scope>NUCLEOTIDE SEQUENCE [LARGE SCALE GENOMIC DNA]</scope>
    <source>
        <strain evidence="1 2">R-22-1c-1</strain>
    </source>
</reference>